<evidence type="ECO:0000313" key="3">
    <source>
        <dbReference type="Proteomes" id="UP001371391"/>
    </source>
</evidence>
<protein>
    <recommendedName>
        <fullName evidence="4">Alternative ribosome-rescue factor</fullName>
    </recommendedName>
</protein>
<feature type="transmembrane region" description="Helical" evidence="1">
    <location>
        <begin position="35"/>
        <end position="51"/>
    </location>
</feature>
<comment type="caution">
    <text evidence="2">The sequence shown here is derived from an EMBL/GenBank/DDBJ whole genome shotgun (WGS) entry which is preliminary data.</text>
</comment>
<name>A0ABU9H3P6_9GAMM</name>
<keyword evidence="1" id="KW-1133">Transmembrane helix</keyword>
<keyword evidence="3" id="KW-1185">Reference proteome</keyword>
<keyword evidence="1" id="KW-0472">Membrane</keyword>
<sequence length="53" mass="6085">MNPLKRPKANFKRKVVKATGIPTSRTGRARKVDRIKGYILIGIIVLLMYIFNK</sequence>
<proteinExistence type="predicted"/>
<dbReference type="EMBL" id="JBAKAW010000015">
    <property type="protein sequence ID" value="MEL0656478.1"/>
    <property type="molecule type" value="Genomic_DNA"/>
</dbReference>
<keyword evidence="1" id="KW-0812">Transmembrane</keyword>
<evidence type="ECO:0008006" key="4">
    <source>
        <dbReference type="Google" id="ProtNLM"/>
    </source>
</evidence>
<reference evidence="2 3" key="1">
    <citation type="submission" date="2024-02" db="EMBL/GenBank/DDBJ databases">
        <title>Bacteria isolated from the canopy kelp, Nereocystis luetkeana.</title>
        <authorList>
            <person name="Pfister C.A."/>
            <person name="Younker I.T."/>
            <person name="Light S.H."/>
        </authorList>
    </citation>
    <scope>NUCLEOTIDE SEQUENCE [LARGE SCALE GENOMIC DNA]</scope>
    <source>
        <strain evidence="2 3">TI.1.03</strain>
    </source>
</reference>
<accession>A0ABU9H3P6</accession>
<evidence type="ECO:0000256" key="1">
    <source>
        <dbReference type="SAM" id="Phobius"/>
    </source>
</evidence>
<organism evidence="2 3">
    <name type="scientific">Pseudoalteromonas issachenkonii</name>
    <dbReference type="NCBI Taxonomy" id="152297"/>
    <lineage>
        <taxon>Bacteria</taxon>
        <taxon>Pseudomonadati</taxon>
        <taxon>Pseudomonadota</taxon>
        <taxon>Gammaproteobacteria</taxon>
        <taxon>Alteromonadales</taxon>
        <taxon>Pseudoalteromonadaceae</taxon>
        <taxon>Pseudoalteromonas</taxon>
    </lineage>
</organism>
<gene>
    <name evidence="2" type="ORF">V6257_15755</name>
</gene>
<evidence type="ECO:0000313" key="2">
    <source>
        <dbReference type="EMBL" id="MEL0656478.1"/>
    </source>
</evidence>
<dbReference type="Proteomes" id="UP001371391">
    <property type="component" value="Unassembled WGS sequence"/>
</dbReference>
<dbReference type="RefSeq" id="WP_341603409.1">
    <property type="nucleotide sequence ID" value="NZ_JBAKAW010000015.1"/>
</dbReference>